<proteinExistence type="predicted"/>
<reference evidence="2 3" key="1">
    <citation type="submission" date="2017-08" db="EMBL/GenBank/DDBJ databases">
        <title>Resequencing and Reannotation of the genome of Pyrococcus furiosus type strain DSM3638.</title>
        <authorList>
            <person name="Reichelt R.M."/>
            <person name="Bunk B."/>
        </authorList>
    </citation>
    <scope>NUCLEOTIDE SEQUENCE [LARGE SCALE GENOMIC DNA]</scope>
    <source>
        <strain evidence="2 3">DSM 3638</strain>
    </source>
</reference>
<dbReference type="GO" id="GO:0140359">
    <property type="term" value="F:ABC-type transporter activity"/>
    <property type="evidence" value="ECO:0007669"/>
    <property type="project" value="InterPro"/>
</dbReference>
<accession>A0A5C0XQC4</accession>
<dbReference type="PANTHER" id="PTHR43471:SF13">
    <property type="entry name" value="ABC-2 TYPE TRANSPORT SYSTEM PERMEASE PROTEIN"/>
    <property type="match status" value="1"/>
</dbReference>
<dbReference type="AlphaFoldDB" id="A0A5C0XQC4"/>
<organism evidence="2 3">
    <name type="scientific">Pyrococcus furiosus (strain ATCC 43587 / DSM 3638 / JCM 8422 / Vc1)</name>
    <dbReference type="NCBI Taxonomy" id="186497"/>
    <lineage>
        <taxon>Archaea</taxon>
        <taxon>Methanobacteriati</taxon>
        <taxon>Methanobacteriota</taxon>
        <taxon>Thermococci</taxon>
        <taxon>Thermococcales</taxon>
        <taxon>Thermococcaceae</taxon>
        <taxon>Pyrococcus</taxon>
    </lineage>
</organism>
<dbReference type="PANTHER" id="PTHR43471">
    <property type="entry name" value="ABC TRANSPORTER PERMEASE"/>
    <property type="match status" value="1"/>
</dbReference>
<dbReference type="OrthoDB" id="86287at2157"/>
<sequence length="316" mass="34499">MSVLNIAIKEFEISIRTKRFYVILGIFLVIAVVFISQLNSIMNTLGFEFKTPFQQLFLTSFSTAYVYGVTLLSLLLASTAINSEIKQGTIKVLGAKPIYRDTIIFGKLLGGAITIAVTVGLFYVFMIGIALVFGAGVTGYDISRLLAIYPITILYGVALYALGILLSVIMRNPTNSLLAGIFVFIIFVFVIPIVASIVAFATAGTPPSLIVEYENNTPVFTQNREFQEWINRYYSTYSKIIILSLPTDFGEICSLIYGSKAGEDILGSLTFLGGSEESVSIVEDRSIIEGIILGLPDLIPIIVTLFTLVPTTCEVV</sequence>
<evidence type="ECO:0000313" key="2">
    <source>
        <dbReference type="EMBL" id="QEK78891.1"/>
    </source>
</evidence>
<name>A0A5C0XQC4_PYRFU</name>
<evidence type="ECO:0000313" key="3">
    <source>
        <dbReference type="Proteomes" id="UP000324354"/>
    </source>
</evidence>
<feature type="transmembrane region" description="Helical" evidence="1">
    <location>
        <begin position="177"/>
        <end position="201"/>
    </location>
</feature>
<feature type="transmembrane region" description="Helical" evidence="1">
    <location>
        <begin position="62"/>
        <end position="81"/>
    </location>
</feature>
<feature type="transmembrane region" description="Helical" evidence="1">
    <location>
        <begin position="147"/>
        <end position="170"/>
    </location>
</feature>
<keyword evidence="1" id="KW-0472">Membrane</keyword>
<evidence type="ECO:0000256" key="1">
    <source>
        <dbReference type="SAM" id="Phobius"/>
    </source>
</evidence>
<feature type="transmembrane region" description="Helical" evidence="1">
    <location>
        <begin position="102"/>
        <end position="135"/>
    </location>
</feature>
<dbReference type="EMBL" id="CP023154">
    <property type="protein sequence ID" value="QEK78891.1"/>
    <property type="molecule type" value="Genomic_DNA"/>
</dbReference>
<keyword evidence="1" id="KW-0812">Transmembrane</keyword>
<protein>
    <submittedName>
        <fullName evidence="2">ABC transporter permease</fullName>
    </submittedName>
</protein>
<dbReference type="Proteomes" id="UP000324354">
    <property type="component" value="Chromosome"/>
</dbReference>
<keyword evidence="1" id="KW-1133">Transmembrane helix</keyword>
<gene>
    <name evidence="2" type="ORF">PFDSM3638_06225</name>
</gene>
<dbReference type="Pfam" id="PF12679">
    <property type="entry name" value="ABC2_membrane_2"/>
    <property type="match status" value="1"/>
</dbReference>
<dbReference type="GO" id="GO:0005886">
    <property type="term" value="C:plasma membrane"/>
    <property type="evidence" value="ECO:0007669"/>
    <property type="project" value="UniProtKB-SubCell"/>
</dbReference>
<feature type="transmembrane region" description="Helical" evidence="1">
    <location>
        <begin position="20"/>
        <end position="42"/>
    </location>
</feature>